<comment type="cofactor">
    <cofactor evidence="3">
        <name>Mn(2+)</name>
        <dbReference type="ChEBI" id="CHEBI:29035"/>
    </cofactor>
    <text evidence="3">Binds 2 manganese ions per subunit.</text>
</comment>
<dbReference type="InterPro" id="IPR014710">
    <property type="entry name" value="RmlC-like_jellyroll"/>
</dbReference>
<feature type="binding site" evidence="3">
    <location>
        <position position="214"/>
    </location>
    <ligand>
        <name>Mn(2+)</name>
        <dbReference type="ChEBI" id="CHEBI:29035"/>
        <label>1</label>
    </ligand>
</feature>
<feature type="region of interest" description="Disordered" evidence="4">
    <location>
        <begin position="20"/>
        <end position="81"/>
    </location>
</feature>
<evidence type="ECO:0000256" key="5">
    <source>
        <dbReference type="SAM" id="SignalP"/>
    </source>
</evidence>
<dbReference type="AlphaFoldDB" id="A0A8H5CIN4"/>
<feature type="region of interest" description="Disordered" evidence="4">
    <location>
        <begin position="103"/>
        <end position="123"/>
    </location>
</feature>
<evidence type="ECO:0000256" key="4">
    <source>
        <dbReference type="SAM" id="MobiDB-lite"/>
    </source>
</evidence>
<evidence type="ECO:0000313" key="7">
    <source>
        <dbReference type="EMBL" id="KAF5342482.1"/>
    </source>
</evidence>
<gene>
    <name evidence="7" type="ORF">D9611_001268</name>
</gene>
<dbReference type="OrthoDB" id="10263073at2759"/>
<feature type="binding site" evidence="3">
    <location>
        <position position="169"/>
    </location>
    <ligand>
        <name>Mn(2+)</name>
        <dbReference type="ChEBI" id="CHEBI:29035"/>
        <label>1</label>
    </ligand>
</feature>
<feature type="signal peptide" evidence="5">
    <location>
        <begin position="1"/>
        <end position="21"/>
    </location>
</feature>
<keyword evidence="8" id="KW-1185">Reference proteome</keyword>
<name>A0A8H5CIN4_9AGAR</name>
<feature type="domain" description="Cupin type-1" evidence="6">
    <location>
        <begin position="330"/>
        <end position="471"/>
    </location>
</feature>
<organism evidence="7 8">
    <name type="scientific">Ephemerocybe angulata</name>
    <dbReference type="NCBI Taxonomy" id="980116"/>
    <lineage>
        <taxon>Eukaryota</taxon>
        <taxon>Fungi</taxon>
        <taxon>Dikarya</taxon>
        <taxon>Basidiomycota</taxon>
        <taxon>Agaricomycotina</taxon>
        <taxon>Agaricomycetes</taxon>
        <taxon>Agaricomycetidae</taxon>
        <taxon>Agaricales</taxon>
        <taxon>Agaricineae</taxon>
        <taxon>Psathyrellaceae</taxon>
        <taxon>Ephemerocybe</taxon>
    </lineage>
</organism>
<evidence type="ECO:0000256" key="1">
    <source>
        <dbReference type="ARBA" id="ARBA00022723"/>
    </source>
</evidence>
<feature type="binding site" evidence="3">
    <location>
        <position position="382"/>
    </location>
    <ligand>
        <name>Mn(2+)</name>
        <dbReference type="ChEBI" id="CHEBI:29035"/>
        <label>2</label>
    </ligand>
</feature>
<dbReference type="CDD" id="cd20305">
    <property type="entry name" value="cupin_OxDC_C"/>
    <property type="match status" value="1"/>
</dbReference>
<dbReference type="Gene3D" id="2.60.120.10">
    <property type="entry name" value="Jelly Rolls"/>
    <property type="match status" value="2"/>
</dbReference>
<dbReference type="SUPFAM" id="SSF51182">
    <property type="entry name" value="RmlC-like cupins"/>
    <property type="match status" value="1"/>
</dbReference>
<sequence length="485" mass="51959">MIRLSSCFIALLLALSSTGLPAPQNGASTTSTTEEGSGASTSSSTSTSGTSTGTVAAPQATRPTISLDPNNPVWDSTSKGPFDSIRGDLGATIIGPNNPNIAVQNPDLLAPPTTDSGSVPNIKWPMSLSHNRLSSGGWAREQNANVMPIATAMAGVNMRLKPGAIRELHWHKTAEWAYVIKGTTQVTSVDEEGRNFISTVGPGDLWYFPPGIPHSLQATGDDPDGSEFLLVFPNGMFSEDSTFLLTEWLAHVPAEGTFGRLDFLAKNFQTYDFISLPKFHAAHHHSSLSDINDFKNVPASQLYIFPADVPADDQQAPVSPFGTVPDPFSFALSNVTATQFSGGSVKIVDSSAFKVSVTIAAAEVTVEPGAMRELHWHPTQDEWGFFLEGEGRISVFASESNARTFDFQAGDVSYVPATYGHYVENTGNTTLKFLEIFNSPKFQDVSLNQWLALTPPSIVKAHLGFSDETIAKLKKVKPVVVGPAN</sequence>
<evidence type="ECO:0000313" key="8">
    <source>
        <dbReference type="Proteomes" id="UP000541558"/>
    </source>
</evidence>
<protein>
    <recommendedName>
        <fullName evidence="6">Cupin type-1 domain-containing protein</fullName>
    </recommendedName>
</protein>
<keyword evidence="3" id="KW-0464">Manganese</keyword>
<evidence type="ECO:0000259" key="6">
    <source>
        <dbReference type="SMART" id="SM00835"/>
    </source>
</evidence>
<feature type="binding site" evidence="3">
    <location>
        <position position="171"/>
    </location>
    <ligand>
        <name>Mn(2+)</name>
        <dbReference type="ChEBI" id="CHEBI:29035"/>
        <label>1</label>
    </ligand>
</feature>
<feature type="compositionally biased region" description="Low complexity" evidence="4">
    <location>
        <begin position="26"/>
        <end position="54"/>
    </location>
</feature>
<keyword evidence="1 3" id="KW-0479">Metal-binding</keyword>
<dbReference type="Pfam" id="PF00190">
    <property type="entry name" value="Cupin_1"/>
    <property type="match status" value="2"/>
</dbReference>
<dbReference type="GO" id="GO:0046872">
    <property type="term" value="F:metal ion binding"/>
    <property type="evidence" value="ECO:0007669"/>
    <property type="project" value="UniProtKB-KW"/>
</dbReference>
<feature type="chain" id="PRO_5034439388" description="Cupin type-1 domain-containing protein" evidence="5">
    <location>
        <begin position="22"/>
        <end position="485"/>
    </location>
</feature>
<dbReference type="InterPro" id="IPR011051">
    <property type="entry name" value="RmlC_Cupin_sf"/>
</dbReference>
<feature type="domain" description="Cupin type-1" evidence="6">
    <location>
        <begin position="126"/>
        <end position="269"/>
    </location>
</feature>
<dbReference type="InterPro" id="IPR051610">
    <property type="entry name" value="GPI/OXD"/>
</dbReference>
<comment type="caution">
    <text evidence="7">The sequence shown here is derived from an EMBL/GenBank/DDBJ whole genome shotgun (WGS) entry which is preliminary data.</text>
</comment>
<feature type="binding site" evidence="3">
    <location>
        <position position="377"/>
    </location>
    <ligand>
        <name>Mn(2+)</name>
        <dbReference type="ChEBI" id="CHEBI:29035"/>
        <label>2</label>
    </ligand>
</feature>
<keyword evidence="5" id="KW-0732">Signal</keyword>
<dbReference type="EMBL" id="JAACJK010000001">
    <property type="protein sequence ID" value="KAF5342482.1"/>
    <property type="molecule type" value="Genomic_DNA"/>
</dbReference>
<reference evidence="7 8" key="1">
    <citation type="journal article" date="2020" name="ISME J.">
        <title>Uncovering the hidden diversity of litter-decomposition mechanisms in mushroom-forming fungi.</title>
        <authorList>
            <person name="Floudas D."/>
            <person name="Bentzer J."/>
            <person name="Ahren D."/>
            <person name="Johansson T."/>
            <person name="Persson P."/>
            <person name="Tunlid A."/>
        </authorList>
    </citation>
    <scope>NUCLEOTIDE SEQUENCE [LARGE SCALE GENOMIC DNA]</scope>
    <source>
        <strain evidence="7 8">CBS 175.51</strain>
    </source>
</reference>
<dbReference type="NCBIfam" id="TIGR03404">
    <property type="entry name" value="bicupin_oxalic"/>
    <property type="match status" value="1"/>
</dbReference>
<feature type="binding site" evidence="3">
    <location>
        <position position="375"/>
    </location>
    <ligand>
        <name>Mn(2+)</name>
        <dbReference type="ChEBI" id="CHEBI:29035"/>
        <label>2</label>
    </ligand>
</feature>
<dbReference type="PANTHER" id="PTHR35848:SF9">
    <property type="entry name" value="SLL1358 PROTEIN"/>
    <property type="match status" value="1"/>
</dbReference>
<feature type="binding site" evidence="3">
    <location>
        <position position="175"/>
    </location>
    <ligand>
        <name>Mn(2+)</name>
        <dbReference type="ChEBI" id="CHEBI:29035"/>
        <label>1</label>
    </ligand>
</feature>
<feature type="compositionally biased region" description="Polar residues" evidence="4">
    <location>
        <begin position="61"/>
        <end position="79"/>
    </location>
</feature>
<dbReference type="CDD" id="cd20304">
    <property type="entry name" value="cupin_OxDC_N"/>
    <property type="match status" value="1"/>
</dbReference>
<dbReference type="InterPro" id="IPR006045">
    <property type="entry name" value="Cupin_1"/>
</dbReference>
<feature type="binding site" evidence="3">
    <location>
        <position position="421"/>
    </location>
    <ligand>
        <name>Mn(2+)</name>
        <dbReference type="ChEBI" id="CHEBI:29035"/>
        <label>2</label>
    </ligand>
</feature>
<dbReference type="Proteomes" id="UP000541558">
    <property type="component" value="Unassembled WGS sequence"/>
</dbReference>
<proteinExistence type="predicted"/>
<dbReference type="SMART" id="SM00835">
    <property type="entry name" value="Cupin_1"/>
    <property type="match status" value="2"/>
</dbReference>
<feature type="active site" description="Proton donor" evidence="2">
    <location>
        <position position="435"/>
    </location>
</feature>
<accession>A0A8H5CIN4</accession>
<dbReference type="GO" id="GO:0033609">
    <property type="term" value="P:oxalate metabolic process"/>
    <property type="evidence" value="ECO:0007669"/>
    <property type="project" value="InterPro"/>
</dbReference>
<evidence type="ECO:0000256" key="3">
    <source>
        <dbReference type="PIRSR" id="PIRSR617774-2"/>
    </source>
</evidence>
<dbReference type="InterPro" id="IPR017774">
    <property type="entry name" value="Bicupin_oxalate_deCO2ase/Oxase"/>
</dbReference>
<dbReference type="PANTHER" id="PTHR35848">
    <property type="entry name" value="OXALATE-BINDING PROTEIN"/>
    <property type="match status" value="1"/>
</dbReference>
<evidence type="ECO:0000256" key="2">
    <source>
        <dbReference type="PIRSR" id="PIRSR617774-1"/>
    </source>
</evidence>